<dbReference type="PROSITE" id="PS50109">
    <property type="entry name" value="HIS_KIN"/>
    <property type="match status" value="1"/>
</dbReference>
<evidence type="ECO:0000259" key="12">
    <source>
        <dbReference type="PROSITE" id="PS50109"/>
    </source>
</evidence>
<keyword evidence="5" id="KW-0808">Transferase</keyword>
<dbReference type="InterPro" id="IPR003660">
    <property type="entry name" value="HAMP_dom"/>
</dbReference>
<comment type="subcellular location">
    <subcellularLocation>
        <location evidence="2">Membrane</location>
    </subcellularLocation>
</comment>
<evidence type="ECO:0000256" key="3">
    <source>
        <dbReference type="ARBA" id="ARBA00012438"/>
    </source>
</evidence>
<dbReference type="InterPro" id="IPR050428">
    <property type="entry name" value="TCS_sensor_his_kinase"/>
</dbReference>
<dbReference type="Proteomes" id="UP001559025">
    <property type="component" value="Unassembled WGS sequence"/>
</dbReference>
<name>A0ABV3WZU3_9HYPH</name>
<keyword evidence="6 11" id="KW-0812">Transmembrane</keyword>
<dbReference type="Gene3D" id="3.30.565.10">
    <property type="entry name" value="Histidine kinase-like ATPase, C-terminal domain"/>
    <property type="match status" value="1"/>
</dbReference>
<gene>
    <name evidence="14" type="ORF">V1479_22155</name>
</gene>
<evidence type="ECO:0000256" key="6">
    <source>
        <dbReference type="ARBA" id="ARBA00022692"/>
    </source>
</evidence>
<dbReference type="RefSeq" id="WP_368804784.1">
    <property type="nucleotide sequence ID" value="NZ_JAZHFV010000008.1"/>
</dbReference>
<evidence type="ECO:0000256" key="4">
    <source>
        <dbReference type="ARBA" id="ARBA00022553"/>
    </source>
</evidence>
<evidence type="ECO:0000259" key="13">
    <source>
        <dbReference type="PROSITE" id="PS50885"/>
    </source>
</evidence>
<proteinExistence type="predicted"/>
<keyword evidence="4" id="KW-0597">Phosphoprotein</keyword>
<evidence type="ECO:0000256" key="11">
    <source>
        <dbReference type="SAM" id="Phobius"/>
    </source>
</evidence>
<keyword evidence="15" id="KW-1185">Reference proteome</keyword>
<keyword evidence="8 11" id="KW-1133">Transmembrane helix</keyword>
<accession>A0ABV3WZU3</accession>
<dbReference type="InterPro" id="IPR036890">
    <property type="entry name" value="HATPase_C_sf"/>
</dbReference>
<dbReference type="SMART" id="SM00387">
    <property type="entry name" value="HATPase_c"/>
    <property type="match status" value="1"/>
</dbReference>
<evidence type="ECO:0000313" key="15">
    <source>
        <dbReference type="Proteomes" id="UP001559025"/>
    </source>
</evidence>
<sequence>MALFLASLSGGNVVAYNMVAAYLYERLDSHVMERYREIQSAYEARGIEGAAAMIGSHGPAIRGQETLYLLRGSDGEFLAGNFRVPSVPQGFSTFTGENEDGSTTNYRLYRGSLGELQLVIGVNYDDTNRLRRIALLSFGWATAVVLGAGLGGGALLAFRTRRRIATLSATMKLVGAGQLGTRLPVSARQDDLDVLATEVNVSLKQLEASVAAMKQVTTDIAHDLKTPIGRLCLTLEDAIDKSGSDTAARLRLEGALAEVLQISSTFEALLRISQIEAGARRGRFGLVSLELLLGEMYEIHEPIADEAGKQLSLLPGGDRGGSEVWGDEDLLRQMCANLIANAIRHTQKGAIIRLASGCHQGRPFLMVADNGPGIPEAERTKVFKRFYRLEKSRTTEGTGLGLSLVKAVADLHGGHVILTDRAPGLAVRVVFPTKLHA</sequence>
<evidence type="ECO:0000256" key="9">
    <source>
        <dbReference type="ARBA" id="ARBA00023012"/>
    </source>
</evidence>
<dbReference type="CDD" id="cd00075">
    <property type="entry name" value="HATPase"/>
    <property type="match status" value="1"/>
</dbReference>
<evidence type="ECO:0000256" key="8">
    <source>
        <dbReference type="ARBA" id="ARBA00022989"/>
    </source>
</evidence>
<feature type="domain" description="Histidine kinase" evidence="12">
    <location>
        <begin position="219"/>
        <end position="435"/>
    </location>
</feature>
<dbReference type="PROSITE" id="PS50885">
    <property type="entry name" value="HAMP"/>
    <property type="match status" value="1"/>
</dbReference>
<dbReference type="GO" id="GO:0016301">
    <property type="term" value="F:kinase activity"/>
    <property type="evidence" value="ECO:0007669"/>
    <property type="project" value="UniProtKB-KW"/>
</dbReference>
<dbReference type="PANTHER" id="PTHR45436:SF8">
    <property type="entry name" value="HISTIDINE KINASE"/>
    <property type="match status" value="1"/>
</dbReference>
<dbReference type="PRINTS" id="PR00344">
    <property type="entry name" value="BCTRLSENSOR"/>
</dbReference>
<evidence type="ECO:0000256" key="2">
    <source>
        <dbReference type="ARBA" id="ARBA00004370"/>
    </source>
</evidence>
<dbReference type="SUPFAM" id="SSF47384">
    <property type="entry name" value="Homodimeric domain of signal transducing histidine kinase"/>
    <property type="match status" value="1"/>
</dbReference>
<dbReference type="SUPFAM" id="SSF55874">
    <property type="entry name" value="ATPase domain of HSP90 chaperone/DNA topoisomerase II/histidine kinase"/>
    <property type="match status" value="1"/>
</dbReference>
<evidence type="ECO:0000256" key="7">
    <source>
        <dbReference type="ARBA" id="ARBA00022777"/>
    </source>
</evidence>
<dbReference type="SMART" id="SM00304">
    <property type="entry name" value="HAMP"/>
    <property type="match status" value="1"/>
</dbReference>
<organism evidence="14 15">
    <name type="scientific">Neoaquamicrobium sediminum</name>
    <dbReference type="NCBI Taxonomy" id="1849104"/>
    <lineage>
        <taxon>Bacteria</taxon>
        <taxon>Pseudomonadati</taxon>
        <taxon>Pseudomonadota</taxon>
        <taxon>Alphaproteobacteria</taxon>
        <taxon>Hyphomicrobiales</taxon>
        <taxon>Phyllobacteriaceae</taxon>
        <taxon>Neoaquamicrobium</taxon>
    </lineage>
</organism>
<dbReference type="Pfam" id="PF02518">
    <property type="entry name" value="HATPase_c"/>
    <property type="match status" value="1"/>
</dbReference>
<evidence type="ECO:0000256" key="10">
    <source>
        <dbReference type="ARBA" id="ARBA00023136"/>
    </source>
</evidence>
<dbReference type="InterPro" id="IPR036097">
    <property type="entry name" value="HisK_dim/P_sf"/>
</dbReference>
<evidence type="ECO:0000313" key="14">
    <source>
        <dbReference type="EMBL" id="MEX4010025.1"/>
    </source>
</evidence>
<dbReference type="InterPro" id="IPR004358">
    <property type="entry name" value="Sig_transdc_His_kin-like_C"/>
</dbReference>
<feature type="domain" description="HAMP" evidence="13">
    <location>
        <begin position="158"/>
        <end position="211"/>
    </location>
</feature>
<keyword evidence="10 11" id="KW-0472">Membrane</keyword>
<dbReference type="InterPro" id="IPR005467">
    <property type="entry name" value="His_kinase_dom"/>
</dbReference>
<dbReference type="PANTHER" id="PTHR45436">
    <property type="entry name" value="SENSOR HISTIDINE KINASE YKOH"/>
    <property type="match status" value="1"/>
</dbReference>
<keyword evidence="7 14" id="KW-0418">Kinase</keyword>
<dbReference type="InterPro" id="IPR003594">
    <property type="entry name" value="HATPase_dom"/>
</dbReference>
<dbReference type="SMART" id="SM00388">
    <property type="entry name" value="HisKA"/>
    <property type="match status" value="1"/>
</dbReference>
<evidence type="ECO:0000256" key="5">
    <source>
        <dbReference type="ARBA" id="ARBA00022679"/>
    </source>
</evidence>
<feature type="transmembrane region" description="Helical" evidence="11">
    <location>
        <begin position="133"/>
        <end position="158"/>
    </location>
</feature>
<dbReference type="InterPro" id="IPR003661">
    <property type="entry name" value="HisK_dim/P_dom"/>
</dbReference>
<evidence type="ECO:0000256" key="1">
    <source>
        <dbReference type="ARBA" id="ARBA00000085"/>
    </source>
</evidence>
<comment type="caution">
    <text evidence="14">The sequence shown here is derived from an EMBL/GenBank/DDBJ whole genome shotgun (WGS) entry which is preliminary data.</text>
</comment>
<keyword evidence="9" id="KW-0902">Two-component regulatory system</keyword>
<reference evidence="14 15" key="1">
    <citation type="submission" date="2024-01" db="EMBL/GenBank/DDBJ databases">
        <title>New evidence supports the origin of RcGTA from prophage.</title>
        <authorList>
            <person name="Xu Y."/>
            <person name="Liu B."/>
            <person name="Chen F."/>
        </authorList>
    </citation>
    <scope>NUCLEOTIDE SEQUENCE [LARGE SCALE GENOMIC DNA]</scope>
    <source>
        <strain evidence="14 15">CBW1107-2</strain>
    </source>
</reference>
<dbReference type="EC" id="2.7.13.3" evidence="3"/>
<dbReference type="CDD" id="cd00082">
    <property type="entry name" value="HisKA"/>
    <property type="match status" value="1"/>
</dbReference>
<dbReference type="Gene3D" id="6.10.340.10">
    <property type="match status" value="1"/>
</dbReference>
<dbReference type="EMBL" id="JAZHFV010000008">
    <property type="protein sequence ID" value="MEX4010025.1"/>
    <property type="molecule type" value="Genomic_DNA"/>
</dbReference>
<protein>
    <recommendedName>
        <fullName evidence="3">histidine kinase</fullName>
        <ecNumber evidence="3">2.7.13.3</ecNumber>
    </recommendedName>
</protein>
<comment type="catalytic activity">
    <reaction evidence="1">
        <text>ATP + protein L-histidine = ADP + protein N-phospho-L-histidine.</text>
        <dbReference type="EC" id="2.7.13.3"/>
    </reaction>
</comment>